<proteinExistence type="predicted"/>
<evidence type="ECO:0000313" key="1">
    <source>
        <dbReference type="EMBL" id="GGF70456.1"/>
    </source>
</evidence>
<comment type="caution">
    <text evidence="1">The sequence shown here is derived from an EMBL/GenBank/DDBJ whole genome shotgun (WGS) entry which is preliminary data.</text>
</comment>
<dbReference type="AlphaFoldDB" id="A0A917C3R0"/>
<organism evidence="1 2">
    <name type="scientific">Paenibacillus albidus</name>
    <dbReference type="NCBI Taxonomy" id="2041023"/>
    <lineage>
        <taxon>Bacteria</taxon>
        <taxon>Bacillati</taxon>
        <taxon>Bacillota</taxon>
        <taxon>Bacilli</taxon>
        <taxon>Bacillales</taxon>
        <taxon>Paenibacillaceae</taxon>
        <taxon>Paenibacillus</taxon>
    </lineage>
</organism>
<evidence type="ECO:0000313" key="2">
    <source>
        <dbReference type="Proteomes" id="UP000637643"/>
    </source>
</evidence>
<name>A0A917C3R0_9BACL</name>
<sequence>MSIGYHKKNKRLTYCNFVNKTISFQHTVTPVYFEGKEHMIENDRTKAFRATTVSRTGYVISFSGYV</sequence>
<reference evidence="1" key="1">
    <citation type="journal article" date="2014" name="Int. J. Syst. Evol. Microbiol.">
        <title>Complete genome sequence of Corynebacterium casei LMG S-19264T (=DSM 44701T), isolated from a smear-ripened cheese.</title>
        <authorList>
            <consortium name="US DOE Joint Genome Institute (JGI-PGF)"/>
            <person name="Walter F."/>
            <person name="Albersmeier A."/>
            <person name="Kalinowski J."/>
            <person name="Ruckert C."/>
        </authorList>
    </citation>
    <scope>NUCLEOTIDE SEQUENCE</scope>
    <source>
        <strain evidence="1">CGMCC 1.16134</strain>
    </source>
</reference>
<protein>
    <submittedName>
        <fullName evidence="1">Uncharacterized protein</fullName>
    </submittedName>
</protein>
<keyword evidence="2" id="KW-1185">Reference proteome</keyword>
<gene>
    <name evidence="1" type="ORF">GCM10010912_14560</name>
</gene>
<dbReference type="Proteomes" id="UP000637643">
    <property type="component" value="Unassembled WGS sequence"/>
</dbReference>
<accession>A0A917C3R0</accession>
<dbReference type="EMBL" id="BMKR01000005">
    <property type="protein sequence ID" value="GGF70456.1"/>
    <property type="molecule type" value="Genomic_DNA"/>
</dbReference>
<reference evidence="1" key="2">
    <citation type="submission" date="2020-09" db="EMBL/GenBank/DDBJ databases">
        <authorList>
            <person name="Sun Q."/>
            <person name="Zhou Y."/>
        </authorList>
    </citation>
    <scope>NUCLEOTIDE SEQUENCE</scope>
    <source>
        <strain evidence="1">CGMCC 1.16134</strain>
    </source>
</reference>